<evidence type="ECO:0000259" key="3">
    <source>
        <dbReference type="PROSITE" id="PS50110"/>
    </source>
</evidence>
<evidence type="ECO:0000256" key="1">
    <source>
        <dbReference type="ARBA" id="ARBA00022553"/>
    </source>
</evidence>
<dbReference type="GO" id="GO:0000160">
    <property type="term" value="P:phosphorelay signal transduction system"/>
    <property type="evidence" value="ECO:0007669"/>
    <property type="project" value="InterPro"/>
</dbReference>
<gene>
    <name evidence="4" type="ORF">WDJ50_16565</name>
</gene>
<dbReference type="Gene3D" id="3.40.50.2300">
    <property type="match status" value="1"/>
</dbReference>
<dbReference type="SMART" id="SM00448">
    <property type="entry name" value="REC"/>
    <property type="match status" value="1"/>
</dbReference>
<dbReference type="PANTHER" id="PTHR44591:SF3">
    <property type="entry name" value="RESPONSE REGULATORY DOMAIN-CONTAINING PROTEIN"/>
    <property type="match status" value="1"/>
</dbReference>
<dbReference type="SUPFAM" id="SSF103196">
    <property type="entry name" value="Roadblock/LC7 domain"/>
    <property type="match status" value="1"/>
</dbReference>
<dbReference type="InterPro" id="IPR011006">
    <property type="entry name" value="CheY-like_superfamily"/>
</dbReference>
<accession>A0AAU6Q5X6</accession>
<dbReference type="CDD" id="cd17546">
    <property type="entry name" value="REC_hyHK_CKI1_RcsC-like"/>
    <property type="match status" value="1"/>
</dbReference>
<reference evidence="4" key="1">
    <citation type="submission" date="2024-03" db="EMBL/GenBank/DDBJ databases">
        <title>Deinococcus weizhi sp. nov., isolated from human skin.</title>
        <authorList>
            <person name="Wei Z."/>
            <person name="Tian F."/>
            <person name="Yang C."/>
            <person name="Xin L.T."/>
            <person name="Wen Z.J."/>
            <person name="Lan K.C."/>
            <person name="Yu L."/>
            <person name="Zhe W."/>
            <person name="Dan F.D."/>
            <person name="Jun W."/>
            <person name="Rui Z."/>
            <person name="Yong X.J."/>
            <person name="Ting Y."/>
            <person name="Wei X."/>
            <person name="Xu Z.G."/>
            <person name="Xin Z."/>
            <person name="Dong F.G."/>
            <person name="Ni X.M."/>
            <person name="Zheng M.G."/>
            <person name="Chun Y."/>
            <person name="Qian W.X."/>
        </authorList>
    </citation>
    <scope>NUCLEOTIDE SEQUENCE</scope>
    <source>
        <strain evidence="4">VB142</strain>
    </source>
</reference>
<dbReference type="PANTHER" id="PTHR44591">
    <property type="entry name" value="STRESS RESPONSE REGULATOR PROTEIN 1"/>
    <property type="match status" value="1"/>
</dbReference>
<dbReference type="EMBL" id="CP149783">
    <property type="protein sequence ID" value="WYF46035.1"/>
    <property type="molecule type" value="Genomic_DNA"/>
</dbReference>
<proteinExistence type="predicted"/>
<dbReference type="SUPFAM" id="SSF52172">
    <property type="entry name" value="CheY-like"/>
    <property type="match status" value="1"/>
</dbReference>
<feature type="modified residue" description="4-aspartylphosphate" evidence="2">
    <location>
        <position position="54"/>
    </location>
</feature>
<dbReference type="InterPro" id="IPR050595">
    <property type="entry name" value="Bact_response_regulator"/>
</dbReference>
<dbReference type="RefSeq" id="WP_339097438.1">
    <property type="nucleotide sequence ID" value="NZ_CP149783.1"/>
</dbReference>
<feature type="domain" description="Response regulatory" evidence="3">
    <location>
        <begin position="3"/>
        <end position="121"/>
    </location>
</feature>
<evidence type="ECO:0000256" key="2">
    <source>
        <dbReference type="PROSITE-ProRule" id="PRU00169"/>
    </source>
</evidence>
<sequence length="259" mass="28106">MPDILIVDDSISVRKALEITLRNHSISSASAVGGEQALEMLRENPSAYDLLMVDVIMPGLTGLELCERIKADPRYAALPVILLSGNVDEHIRAEAEEVGAAGLLRKPFKSDELIPMVQSALESRRTRQVSAASEAAPVTESQEGNEEDVLVVGSALDTEALSALSDLLQTYEDHPRVRDVVILDRAGQPIRQTGNVLPENIQMFARFFTNTAGVLGKQMLGEDIRDVSIRFGEHEMVIHNLPANFVVVLMGEVGAGLKA</sequence>
<keyword evidence="1 2" id="KW-0597">Phosphoprotein</keyword>
<evidence type="ECO:0000313" key="4">
    <source>
        <dbReference type="EMBL" id="WYF46035.1"/>
    </source>
</evidence>
<dbReference type="PROSITE" id="PS50110">
    <property type="entry name" value="RESPONSE_REGULATORY"/>
    <property type="match status" value="1"/>
</dbReference>
<dbReference type="Pfam" id="PF00072">
    <property type="entry name" value="Response_reg"/>
    <property type="match status" value="1"/>
</dbReference>
<name>A0AAU6Q5X6_9DEIO</name>
<dbReference type="InterPro" id="IPR001789">
    <property type="entry name" value="Sig_transdc_resp-reg_receiver"/>
</dbReference>
<organism evidence="4">
    <name type="scientific">Deinococcus sp. VB142</name>
    <dbReference type="NCBI Taxonomy" id="3112952"/>
    <lineage>
        <taxon>Bacteria</taxon>
        <taxon>Thermotogati</taxon>
        <taxon>Deinococcota</taxon>
        <taxon>Deinococci</taxon>
        <taxon>Deinococcales</taxon>
        <taxon>Deinococcaceae</taxon>
        <taxon>Deinococcus</taxon>
    </lineage>
</organism>
<protein>
    <submittedName>
        <fullName evidence="4">Response regulator</fullName>
    </submittedName>
</protein>
<dbReference type="AlphaFoldDB" id="A0AAU6Q5X6"/>